<evidence type="ECO:0000313" key="6">
    <source>
        <dbReference type="Proteomes" id="UP000023152"/>
    </source>
</evidence>
<evidence type="ECO:0000259" key="4">
    <source>
        <dbReference type="PROSITE" id="PS50011"/>
    </source>
</evidence>
<dbReference type="GO" id="GO:0035556">
    <property type="term" value="P:intracellular signal transduction"/>
    <property type="evidence" value="ECO:0007669"/>
    <property type="project" value="TreeGrafter"/>
</dbReference>
<dbReference type="Proteomes" id="UP000023152">
    <property type="component" value="Unassembled WGS sequence"/>
</dbReference>
<evidence type="ECO:0000256" key="2">
    <source>
        <dbReference type="ARBA" id="ARBA00022840"/>
    </source>
</evidence>
<keyword evidence="5" id="KW-0808">Transferase</keyword>
<dbReference type="InterPro" id="IPR000719">
    <property type="entry name" value="Prot_kinase_dom"/>
</dbReference>
<evidence type="ECO:0000313" key="5">
    <source>
        <dbReference type="EMBL" id="ETO31967.1"/>
    </source>
</evidence>
<sequence length="177" mass="20566">MAASEVEFQTNEENDVVNSENDKEKESDENNPKNANNKRGKNDKYKVVIVDVHRVKKGYDKKTSKCVALKFMAKADQSWSQEQTKQVIIEIEALKKVRHQNVIKLYAYNLNAKYPMKNNERLDCILLVLEYAPAGELFDILYYTSALEPVVARTYFRQFIAGRQKKKAFVFLTLNYV</sequence>
<evidence type="ECO:0000256" key="1">
    <source>
        <dbReference type="ARBA" id="ARBA00022741"/>
    </source>
</evidence>
<keyword evidence="5" id="KW-0418">Kinase</keyword>
<dbReference type="SUPFAM" id="SSF56112">
    <property type="entry name" value="Protein kinase-like (PK-like)"/>
    <property type="match status" value="1"/>
</dbReference>
<gene>
    <name evidence="5" type="ORF">RFI_05147</name>
</gene>
<reference evidence="5 6" key="1">
    <citation type="journal article" date="2013" name="Curr. Biol.">
        <title>The Genome of the Foraminiferan Reticulomyxa filosa.</title>
        <authorList>
            <person name="Glockner G."/>
            <person name="Hulsmann N."/>
            <person name="Schleicher M."/>
            <person name="Noegel A.A."/>
            <person name="Eichinger L."/>
            <person name="Gallinger C."/>
            <person name="Pawlowski J."/>
            <person name="Sierra R."/>
            <person name="Euteneuer U."/>
            <person name="Pillet L."/>
            <person name="Moustafa A."/>
            <person name="Platzer M."/>
            <person name="Groth M."/>
            <person name="Szafranski K."/>
            <person name="Schliwa M."/>
        </authorList>
    </citation>
    <scope>NUCLEOTIDE SEQUENCE [LARGE SCALE GENOMIC DNA]</scope>
</reference>
<feature type="region of interest" description="Disordered" evidence="3">
    <location>
        <begin position="1"/>
        <end position="40"/>
    </location>
</feature>
<protein>
    <submittedName>
        <fullName evidence="5">Maternal embryonic leucine zipper kinase</fullName>
    </submittedName>
</protein>
<dbReference type="Gene3D" id="1.10.510.10">
    <property type="entry name" value="Transferase(Phosphotransferase) domain 1"/>
    <property type="match status" value="1"/>
</dbReference>
<dbReference type="AlphaFoldDB" id="X6P329"/>
<name>X6P329_RETFI</name>
<proteinExistence type="predicted"/>
<evidence type="ECO:0000256" key="3">
    <source>
        <dbReference type="SAM" id="MobiDB-lite"/>
    </source>
</evidence>
<keyword evidence="2" id="KW-0067">ATP-binding</keyword>
<dbReference type="GO" id="GO:0005524">
    <property type="term" value="F:ATP binding"/>
    <property type="evidence" value="ECO:0007669"/>
    <property type="project" value="UniProtKB-KW"/>
</dbReference>
<dbReference type="PANTHER" id="PTHR24346">
    <property type="entry name" value="MAP/MICROTUBULE AFFINITY-REGULATING KINASE"/>
    <property type="match status" value="1"/>
</dbReference>
<feature type="domain" description="Protein kinase" evidence="4">
    <location>
        <begin position="33"/>
        <end position="177"/>
    </location>
</feature>
<comment type="caution">
    <text evidence="5">The sequence shown here is derived from an EMBL/GenBank/DDBJ whole genome shotgun (WGS) entry which is preliminary data.</text>
</comment>
<feature type="compositionally biased region" description="Basic and acidic residues" evidence="3">
    <location>
        <begin position="20"/>
        <end position="31"/>
    </location>
</feature>
<dbReference type="EMBL" id="ASPP01004569">
    <property type="protein sequence ID" value="ETO31967.1"/>
    <property type="molecule type" value="Genomic_DNA"/>
</dbReference>
<organism evidence="5 6">
    <name type="scientific">Reticulomyxa filosa</name>
    <dbReference type="NCBI Taxonomy" id="46433"/>
    <lineage>
        <taxon>Eukaryota</taxon>
        <taxon>Sar</taxon>
        <taxon>Rhizaria</taxon>
        <taxon>Retaria</taxon>
        <taxon>Foraminifera</taxon>
        <taxon>Monothalamids</taxon>
        <taxon>Reticulomyxidae</taxon>
        <taxon>Reticulomyxa</taxon>
    </lineage>
</organism>
<dbReference type="GO" id="GO:0005737">
    <property type="term" value="C:cytoplasm"/>
    <property type="evidence" value="ECO:0007669"/>
    <property type="project" value="TreeGrafter"/>
</dbReference>
<dbReference type="Pfam" id="PF00069">
    <property type="entry name" value="Pkinase"/>
    <property type="match status" value="1"/>
</dbReference>
<keyword evidence="6" id="KW-1185">Reference proteome</keyword>
<dbReference type="GO" id="GO:0004674">
    <property type="term" value="F:protein serine/threonine kinase activity"/>
    <property type="evidence" value="ECO:0007669"/>
    <property type="project" value="TreeGrafter"/>
</dbReference>
<dbReference type="InterPro" id="IPR011009">
    <property type="entry name" value="Kinase-like_dom_sf"/>
</dbReference>
<accession>X6P329</accession>
<dbReference type="PANTHER" id="PTHR24346:SF30">
    <property type="entry name" value="MATERNAL EMBRYONIC LEUCINE ZIPPER KINASE"/>
    <property type="match status" value="1"/>
</dbReference>
<keyword evidence="1" id="KW-0547">Nucleotide-binding</keyword>
<dbReference type="PROSITE" id="PS50011">
    <property type="entry name" value="PROTEIN_KINASE_DOM"/>
    <property type="match status" value="1"/>
</dbReference>
<dbReference type="OrthoDB" id="193931at2759"/>